<protein>
    <submittedName>
        <fullName evidence="1">Uncharacterized protein</fullName>
    </submittedName>
</protein>
<sequence length="187" mass="20704">MDPLPPHVKPRAHHYMYAHVILRDSAFLSKDGLPTYGAMGLVGLALKGKLRAHVIDEWTQVGTQLPPDEERIPPTGIEAEFLQLAGHDAALVTLPPPERASEAHYVVIAHHGARPEMRYFTLERSFPTESGEPTAVVAEWLGPDKGRVNYGALTAPDREAFMTRLSELLESGPPPQGQKKRKRFGLF</sequence>
<dbReference type="Proteomes" id="UP001597063">
    <property type="component" value="Unassembled WGS sequence"/>
</dbReference>
<evidence type="ECO:0000313" key="2">
    <source>
        <dbReference type="Proteomes" id="UP001597063"/>
    </source>
</evidence>
<proteinExistence type="predicted"/>
<name>A0ABW2XBX6_9ACTN</name>
<keyword evidence="2" id="KW-1185">Reference proteome</keyword>
<gene>
    <name evidence="1" type="ORF">ACFQZM_00095</name>
</gene>
<reference evidence="2" key="1">
    <citation type="journal article" date="2019" name="Int. J. Syst. Evol. Microbiol.">
        <title>The Global Catalogue of Microorganisms (GCM) 10K type strain sequencing project: providing services to taxonomists for standard genome sequencing and annotation.</title>
        <authorList>
            <consortium name="The Broad Institute Genomics Platform"/>
            <consortium name="The Broad Institute Genome Sequencing Center for Infectious Disease"/>
            <person name="Wu L."/>
            <person name="Ma J."/>
        </authorList>
    </citation>
    <scope>NUCLEOTIDE SEQUENCE [LARGE SCALE GENOMIC DNA]</scope>
    <source>
        <strain evidence="2">JCM 9371</strain>
    </source>
</reference>
<comment type="caution">
    <text evidence="1">The sequence shown here is derived from an EMBL/GenBank/DDBJ whole genome shotgun (WGS) entry which is preliminary data.</text>
</comment>
<evidence type="ECO:0000313" key="1">
    <source>
        <dbReference type="EMBL" id="MFD0682879.1"/>
    </source>
</evidence>
<accession>A0ABW2XBX6</accession>
<organism evidence="1 2">
    <name type="scientific">Actinomadura fibrosa</name>
    <dbReference type="NCBI Taxonomy" id="111802"/>
    <lineage>
        <taxon>Bacteria</taxon>
        <taxon>Bacillati</taxon>
        <taxon>Actinomycetota</taxon>
        <taxon>Actinomycetes</taxon>
        <taxon>Streptosporangiales</taxon>
        <taxon>Thermomonosporaceae</taxon>
        <taxon>Actinomadura</taxon>
    </lineage>
</organism>
<dbReference type="EMBL" id="JBHTGP010000001">
    <property type="protein sequence ID" value="MFD0682879.1"/>
    <property type="molecule type" value="Genomic_DNA"/>
</dbReference>
<dbReference type="RefSeq" id="WP_131759064.1">
    <property type="nucleotide sequence ID" value="NZ_CAACUY010000067.1"/>
</dbReference>